<reference evidence="3" key="1">
    <citation type="submission" date="2017-02" db="UniProtKB">
        <authorList>
            <consortium name="WormBaseParasite"/>
        </authorList>
    </citation>
    <scope>IDENTIFICATION</scope>
</reference>
<dbReference type="AlphaFoldDB" id="A0A0R3XBW3"/>
<dbReference type="EMBL" id="UYWX01022757">
    <property type="protein sequence ID" value="VDM36003.1"/>
    <property type="molecule type" value="Genomic_DNA"/>
</dbReference>
<dbReference type="WBParaSite" id="TTAC_0001104001-mRNA-1">
    <property type="protein sequence ID" value="TTAC_0001104001-mRNA-1"/>
    <property type="gene ID" value="TTAC_0001104001"/>
</dbReference>
<keyword evidence="2" id="KW-1185">Reference proteome</keyword>
<reference evidence="1 2" key="2">
    <citation type="submission" date="2018-11" db="EMBL/GenBank/DDBJ databases">
        <authorList>
            <consortium name="Pathogen Informatics"/>
        </authorList>
    </citation>
    <scope>NUCLEOTIDE SEQUENCE [LARGE SCALE GENOMIC DNA]</scope>
</reference>
<dbReference type="Proteomes" id="UP000274429">
    <property type="component" value="Unassembled WGS sequence"/>
</dbReference>
<evidence type="ECO:0000313" key="1">
    <source>
        <dbReference type="EMBL" id="VDM36003.1"/>
    </source>
</evidence>
<dbReference type="OrthoDB" id="10521197at2759"/>
<evidence type="ECO:0000313" key="2">
    <source>
        <dbReference type="Proteomes" id="UP000274429"/>
    </source>
</evidence>
<proteinExistence type="predicted"/>
<evidence type="ECO:0000313" key="3">
    <source>
        <dbReference type="WBParaSite" id="TTAC_0001104001-mRNA-1"/>
    </source>
</evidence>
<accession>A0A0R3XBW3</accession>
<sequence>MHLPCIAISLMQQAVVYLLRIRPRLSSLLASYNHTCHAIGTEDDSSGLRHRWVQQRGVLMTEVTAIQANLNVVIEGQQKLTGPKTTLFQLCAYYLAFLDFALHSFQRGQRLLMAFPDLSNREIREIRVLELPSMTSQISSVAPTAINEKERANLIADVITIKLCRNTVKTAAEFTTSAMTSFFLPPLRL</sequence>
<name>A0A0R3XBW3_HYDTA</name>
<dbReference type="STRING" id="6205.A0A0R3XBW3"/>
<protein>
    <submittedName>
        <fullName evidence="1 3">Uncharacterized protein</fullName>
    </submittedName>
</protein>
<organism evidence="3">
    <name type="scientific">Hydatigena taeniaeformis</name>
    <name type="common">Feline tapeworm</name>
    <name type="synonym">Taenia taeniaeformis</name>
    <dbReference type="NCBI Taxonomy" id="6205"/>
    <lineage>
        <taxon>Eukaryota</taxon>
        <taxon>Metazoa</taxon>
        <taxon>Spiralia</taxon>
        <taxon>Lophotrochozoa</taxon>
        <taxon>Platyhelminthes</taxon>
        <taxon>Cestoda</taxon>
        <taxon>Eucestoda</taxon>
        <taxon>Cyclophyllidea</taxon>
        <taxon>Taeniidae</taxon>
        <taxon>Hydatigera</taxon>
    </lineage>
</organism>
<gene>
    <name evidence="1" type="ORF">TTAC_LOCUS11023</name>
</gene>